<evidence type="ECO:0000259" key="10">
    <source>
        <dbReference type="Pfam" id="PF02771"/>
    </source>
</evidence>
<evidence type="ECO:0000256" key="1">
    <source>
        <dbReference type="ARBA" id="ARBA00001974"/>
    </source>
</evidence>
<dbReference type="InterPro" id="IPR046373">
    <property type="entry name" value="Acyl-CoA_Oxase/DH_mid-dom_sf"/>
</dbReference>
<evidence type="ECO:0000256" key="3">
    <source>
        <dbReference type="ARBA" id="ARBA00011738"/>
    </source>
</evidence>
<dbReference type="InterPro" id="IPR036250">
    <property type="entry name" value="AcylCo_DH-like_C"/>
</dbReference>
<evidence type="ECO:0000259" key="8">
    <source>
        <dbReference type="Pfam" id="PF00441"/>
    </source>
</evidence>
<dbReference type="Pfam" id="PF02770">
    <property type="entry name" value="Acyl-CoA_dh_M"/>
    <property type="match status" value="1"/>
</dbReference>
<comment type="similarity">
    <text evidence="2 7">Belongs to the acyl-CoA dehydrogenase family.</text>
</comment>
<evidence type="ECO:0000256" key="2">
    <source>
        <dbReference type="ARBA" id="ARBA00009347"/>
    </source>
</evidence>
<dbReference type="InterPro" id="IPR009075">
    <property type="entry name" value="AcylCo_DH/oxidase_C"/>
</dbReference>
<reference evidence="11 12" key="1">
    <citation type="submission" date="2024-06" db="EMBL/GenBank/DDBJ databases">
        <title>Genomic Encyclopedia of Type Strains, Phase IV (KMG-IV): sequencing the most valuable type-strain genomes for metagenomic binning, comparative biology and taxonomic classification.</title>
        <authorList>
            <person name="Goeker M."/>
        </authorList>
    </citation>
    <scope>NUCLEOTIDE SEQUENCE [LARGE SCALE GENOMIC DNA]</scope>
    <source>
        <strain evidence="11 12">DSM 29780</strain>
    </source>
</reference>
<feature type="domain" description="Acyl-CoA oxidase/dehydrogenase middle" evidence="9">
    <location>
        <begin position="149"/>
        <end position="247"/>
    </location>
</feature>
<keyword evidence="6 7" id="KW-0560">Oxidoreductase</keyword>
<evidence type="ECO:0000256" key="6">
    <source>
        <dbReference type="ARBA" id="ARBA00023002"/>
    </source>
</evidence>
<evidence type="ECO:0000256" key="5">
    <source>
        <dbReference type="ARBA" id="ARBA00022827"/>
    </source>
</evidence>
<dbReference type="InterPro" id="IPR050741">
    <property type="entry name" value="Acyl-CoA_dehydrogenase"/>
</dbReference>
<dbReference type="Gene3D" id="1.20.140.10">
    <property type="entry name" value="Butyryl-CoA Dehydrogenase, subunit A, domain 3"/>
    <property type="match status" value="1"/>
</dbReference>
<evidence type="ECO:0000256" key="7">
    <source>
        <dbReference type="RuleBase" id="RU362125"/>
    </source>
</evidence>
<accession>A0ABV2J2G8</accession>
<dbReference type="Pfam" id="PF00441">
    <property type="entry name" value="Acyl-CoA_dh_1"/>
    <property type="match status" value="1"/>
</dbReference>
<dbReference type="InterPro" id="IPR013786">
    <property type="entry name" value="AcylCoA_DH/ox_N"/>
</dbReference>
<keyword evidence="12" id="KW-1185">Reference proteome</keyword>
<dbReference type="SUPFAM" id="SSF56645">
    <property type="entry name" value="Acyl-CoA dehydrogenase NM domain-like"/>
    <property type="match status" value="1"/>
</dbReference>
<dbReference type="GO" id="GO:0070991">
    <property type="term" value="F:medium-chain fatty acyl-CoA dehydrogenase activity"/>
    <property type="evidence" value="ECO:0007669"/>
    <property type="project" value="UniProtKB-EC"/>
</dbReference>
<dbReference type="PROSITE" id="PS00073">
    <property type="entry name" value="ACYL_COA_DH_2"/>
    <property type="match status" value="1"/>
</dbReference>
<proteinExistence type="inferred from homology"/>
<evidence type="ECO:0000313" key="11">
    <source>
        <dbReference type="EMBL" id="MET3614962.1"/>
    </source>
</evidence>
<dbReference type="PANTHER" id="PTHR48083:SF13">
    <property type="entry name" value="ACYL-COA DEHYDROGENASE FAMILY MEMBER 11"/>
    <property type="match status" value="1"/>
</dbReference>
<sequence length="422" mass="47441">MSEIVAGADNMPLGMSERLKPLHAAVRDMIRNEIMPLDEKYLSEVGKAEGGNRFAFTPRQTEILESLKKKARERGLWNFWLTNSKNGYGLTTVEYAYLAEEMGKSFLAAEVFNCSAPDTGNMEVLERYGAPEHKEKWLKPLLNGEIRSAFLMTEPDVASSDATNISMRCEHDGDHYVLNGEKWWSSGAGDPRCKIYIVMVHTPSADRRKHEQHSMILVPADTPGITKLRAMEVFGDDDAPHGHMHLKLENVRVPASNLLLSEGRGFEIAQGRLGGGRIHHTMRAIGHAEMALERLCQRALRREAFGKKLAELGANFDIIAEARIEIEMTRLLCLKAAWMIDRGNPKEAAVWISQIKVAAPRMALKIIDESMQMHGGMGISQDTPLARSWTNVRTLRFADGPDAVHRRQIAREELKRHTQEKV</sequence>
<keyword evidence="5 7" id="KW-0274">FAD</keyword>
<dbReference type="InterPro" id="IPR037069">
    <property type="entry name" value="AcylCoA_DH/ox_N_sf"/>
</dbReference>
<dbReference type="InterPro" id="IPR009100">
    <property type="entry name" value="AcylCoA_DH/oxidase_NM_dom_sf"/>
</dbReference>
<dbReference type="SUPFAM" id="SSF47203">
    <property type="entry name" value="Acyl-CoA dehydrogenase C-terminal domain-like"/>
    <property type="match status" value="1"/>
</dbReference>
<gene>
    <name evidence="11" type="ORF">ABID16_003305</name>
</gene>
<dbReference type="Gene3D" id="1.10.540.10">
    <property type="entry name" value="Acyl-CoA dehydrogenase/oxidase, N-terminal domain"/>
    <property type="match status" value="1"/>
</dbReference>
<dbReference type="InterPro" id="IPR006091">
    <property type="entry name" value="Acyl-CoA_Oxase/DH_mid-dom"/>
</dbReference>
<evidence type="ECO:0000259" key="9">
    <source>
        <dbReference type="Pfam" id="PF02770"/>
    </source>
</evidence>
<dbReference type="EC" id="1.3.8.7" evidence="11"/>
<name>A0ABV2J2G8_9HYPH</name>
<dbReference type="Gene3D" id="2.40.110.10">
    <property type="entry name" value="Butyryl-CoA Dehydrogenase, subunit A, domain 2"/>
    <property type="match status" value="1"/>
</dbReference>
<keyword evidence="4 7" id="KW-0285">Flavoprotein</keyword>
<dbReference type="EMBL" id="JBEPMB010000005">
    <property type="protein sequence ID" value="MET3614962.1"/>
    <property type="molecule type" value="Genomic_DNA"/>
</dbReference>
<protein>
    <submittedName>
        <fullName evidence="11">Acyl-CoA dehydrogenase</fullName>
        <ecNumber evidence="11">1.3.8.7</ecNumber>
    </submittedName>
</protein>
<dbReference type="PANTHER" id="PTHR48083">
    <property type="entry name" value="MEDIUM-CHAIN SPECIFIC ACYL-COA DEHYDROGENASE, MITOCHONDRIAL-RELATED"/>
    <property type="match status" value="1"/>
</dbReference>
<dbReference type="Pfam" id="PF02771">
    <property type="entry name" value="Acyl-CoA_dh_N"/>
    <property type="match status" value="1"/>
</dbReference>
<comment type="caution">
    <text evidence="11">The sequence shown here is derived from an EMBL/GenBank/DDBJ whole genome shotgun (WGS) entry which is preliminary data.</text>
</comment>
<evidence type="ECO:0000256" key="4">
    <source>
        <dbReference type="ARBA" id="ARBA00022630"/>
    </source>
</evidence>
<feature type="domain" description="Acyl-CoA dehydrogenase/oxidase N-terminal" evidence="10">
    <location>
        <begin position="24"/>
        <end position="145"/>
    </location>
</feature>
<feature type="domain" description="Acyl-CoA dehydrogenase/oxidase C-terminal" evidence="8">
    <location>
        <begin position="263"/>
        <end position="412"/>
    </location>
</feature>
<comment type="cofactor">
    <cofactor evidence="1 7">
        <name>FAD</name>
        <dbReference type="ChEBI" id="CHEBI:57692"/>
    </cofactor>
</comment>
<organism evidence="11 12">
    <name type="scientific">Rhizobium aquaticum</name>
    <dbReference type="NCBI Taxonomy" id="1549636"/>
    <lineage>
        <taxon>Bacteria</taxon>
        <taxon>Pseudomonadati</taxon>
        <taxon>Pseudomonadota</taxon>
        <taxon>Alphaproteobacteria</taxon>
        <taxon>Hyphomicrobiales</taxon>
        <taxon>Rhizobiaceae</taxon>
        <taxon>Rhizobium/Agrobacterium group</taxon>
        <taxon>Rhizobium</taxon>
    </lineage>
</organism>
<dbReference type="Proteomes" id="UP001549047">
    <property type="component" value="Unassembled WGS sequence"/>
</dbReference>
<evidence type="ECO:0000313" key="12">
    <source>
        <dbReference type="Proteomes" id="UP001549047"/>
    </source>
</evidence>
<comment type="subunit">
    <text evidence="3">Homodimer.</text>
</comment>
<dbReference type="InterPro" id="IPR006089">
    <property type="entry name" value="Acyl-CoA_DH_CS"/>
</dbReference>